<dbReference type="Pfam" id="PF00126">
    <property type="entry name" value="HTH_1"/>
    <property type="match status" value="1"/>
</dbReference>
<keyword evidence="3" id="KW-0238">DNA-binding</keyword>
<dbReference type="FunFam" id="1.10.10.10:FF:000001">
    <property type="entry name" value="LysR family transcriptional regulator"/>
    <property type="match status" value="1"/>
</dbReference>
<proteinExistence type="inferred from homology"/>
<dbReference type="InterPro" id="IPR000847">
    <property type="entry name" value="LysR_HTH_N"/>
</dbReference>
<dbReference type="GO" id="GO:0005829">
    <property type="term" value="C:cytosol"/>
    <property type="evidence" value="ECO:0007669"/>
    <property type="project" value="TreeGrafter"/>
</dbReference>
<dbReference type="AlphaFoldDB" id="A0A4P6X1A7"/>
<dbReference type="InterPro" id="IPR036390">
    <property type="entry name" value="WH_DNA-bd_sf"/>
</dbReference>
<dbReference type="SUPFAM" id="SSF46785">
    <property type="entry name" value="Winged helix' DNA-binding domain"/>
    <property type="match status" value="1"/>
</dbReference>
<organism evidence="6 7">
    <name type="scientific">Hydrogenophaga pseudoflava</name>
    <name type="common">Pseudomonas carboxydoflava</name>
    <dbReference type="NCBI Taxonomy" id="47421"/>
    <lineage>
        <taxon>Bacteria</taxon>
        <taxon>Pseudomonadati</taxon>
        <taxon>Pseudomonadota</taxon>
        <taxon>Betaproteobacteria</taxon>
        <taxon>Burkholderiales</taxon>
        <taxon>Comamonadaceae</taxon>
        <taxon>Hydrogenophaga</taxon>
    </lineage>
</organism>
<dbReference type="RefSeq" id="WP_133157821.1">
    <property type="nucleotide sequence ID" value="NZ_CP037867.1"/>
</dbReference>
<evidence type="ECO:0000313" key="6">
    <source>
        <dbReference type="EMBL" id="QBM30332.1"/>
    </source>
</evidence>
<keyword evidence="4" id="KW-0804">Transcription</keyword>
<evidence type="ECO:0000313" key="7">
    <source>
        <dbReference type="Proteomes" id="UP000293912"/>
    </source>
</evidence>
<dbReference type="KEGG" id="hpse:HPF_21785"/>
<evidence type="ECO:0000256" key="3">
    <source>
        <dbReference type="ARBA" id="ARBA00023125"/>
    </source>
</evidence>
<dbReference type="GO" id="GO:0003677">
    <property type="term" value="F:DNA binding"/>
    <property type="evidence" value="ECO:0007669"/>
    <property type="project" value="UniProtKB-KW"/>
</dbReference>
<dbReference type="PROSITE" id="PS50931">
    <property type="entry name" value="HTH_LYSR"/>
    <property type="match status" value="1"/>
</dbReference>
<dbReference type="InterPro" id="IPR036388">
    <property type="entry name" value="WH-like_DNA-bd_sf"/>
</dbReference>
<gene>
    <name evidence="6" type="primary">gbpR5</name>
    <name evidence="6" type="ORF">HPF_21785</name>
</gene>
<comment type="similarity">
    <text evidence="1">Belongs to the LysR transcriptional regulatory family.</text>
</comment>
<dbReference type="SUPFAM" id="SSF53850">
    <property type="entry name" value="Periplasmic binding protein-like II"/>
    <property type="match status" value="1"/>
</dbReference>
<name>A0A4P6X1A7_HYDPS</name>
<sequence length="305" mass="32708">MRDLDLTNLRLFVAVCDHRNIVRAAAEAHLTASAVSKRLAQLEAQIGTPLLTRRRHGVEPTPAGESLREHARELLLGAQRIERDMAAFAAGVRGQVRLLATASVMAAPLPGDVAGFLAQPAHEGIQVELASRSGAQVVQGIRDGVASLGICWHSPHGTDLRGLSHTPYRSDRLGLVLPRGHALAGLARVRLAQALDNPFVGLPVDSAVQALMLRAAAELGHTLRYRMIVTDFDAALRVVATRLAVSVMPVAVALPRAEGLGLTVVPLDEDWAERRFAICYRDEADLGPAARLLRDHLVRQAAVAS</sequence>
<keyword evidence="2" id="KW-0805">Transcription regulation</keyword>
<dbReference type="Proteomes" id="UP000293912">
    <property type="component" value="Chromosome"/>
</dbReference>
<dbReference type="InterPro" id="IPR005119">
    <property type="entry name" value="LysR_subst-bd"/>
</dbReference>
<evidence type="ECO:0000259" key="5">
    <source>
        <dbReference type="PROSITE" id="PS50931"/>
    </source>
</evidence>
<dbReference type="PANTHER" id="PTHR30419:SF2">
    <property type="entry name" value="LYSR FAMILY TRANSCRIPTIONAL REGULATOR"/>
    <property type="match status" value="1"/>
</dbReference>
<dbReference type="Gene3D" id="3.40.190.290">
    <property type="match status" value="1"/>
</dbReference>
<feature type="domain" description="HTH lysR-type" evidence="5">
    <location>
        <begin position="4"/>
        <end position="61"/>
    </location>
</feature>
<accession>A0A4P6X1A7</accession>
<dbReference type="Gene3D" id="1.10.10.10">
    <property type="entry name" value="Winged helix-like DNA-binding domain superfamily/Winged helix DNA-binding domain"/>
    <property type="match status" value="1"/>
</dbReference>
<evidence type="ECO:0000256" key="4">
    <source>
        <dbReference type="ARBA" id="ARBA00023163"/>
    </source>
</evidence>
<evidence type="ECO:0000256" key="1">
    <source>
        <dbReference type="ARBA" id="ARBA00009437"/>
    </source>
</evidence>
<dbReference type="GO" id="GO:0003700">
    <property type="term" value="F:DNA-binding transcription factor activity"/>
    <property type="evidence" value="ECO:0007669"/>
    <property type="project" value="InterPro"/>
</dbReference>
<dbReference type="Pfam" id="PF03466">
    <property type="entry name" value="LysR_substrate"/>
    <property type="match status" value="1"/>
</dbReference>
<evidence type="ECO:0000256" key="2">
    <source>
        <dbReference type="ARBA" id="ARBA00023015"/>
    </source>
</evidence>
<reference evidence="6 7" key="1">
    <citation type="submission" date="2019-03" db="EMBL/GenBank/DDBJ databases">
        <authorList>
            <person name="Sebastian G."/>
            <person name="Baumann P."/>
            <person name="Ruckert C."/>
            <person name="Kalinowski J."/>
            <person name="Nebel B."/>
            <person name="Takors R."/>
            <person name="Blombach B."/>
        </authorList>
    </citation>
    <scope>NUCLEOTIDE SEQUENCE [LARGE SCALE GENOMIC DNA]</scope>
    <source>
        <strain evidence="6 7">DSM 1084</strain>
    </source>
</reference>
<dbReference type="EMBL" id="CP037867">
    <property type="protein sequence ID" value="QBM30332.1"/>
    <property type="molecule type" value="Genomic_DNA"/>
</dbReference>
<keyword evidence="7" id="KW-1185">Reference proteome</keyword>
<protein>
    <submittedName>
        <fullName evidence="6">HTH-type transcriptional regulator GbpR</fullName>
    </submittedName>
</protein>
<dbReference type="PANTHER" id="PTHR30419">
    <property type="entry name" value="HTH-TYPE TRANSCRIPTIONAL REGULATOR YBHD"/>
    <property type="match status" value="1"/>
</dbReference>
<dbReference type="InterPro" id="IPR050950">
    <property type="entry name" value="HTH-type_LysR_regulators"/>
</dbReference>